<name>A0A8D8R7G5_9HEMI</name>
<keyword evidence="1" id="KW-0812">Transmembrane</keyword>
<protein>
    <submittedName>
        <fullName evidence="2">Uncharacterized protein</fullName>
    </submittedName>
</protein>
<dbReference type="EMBL" id="HBUF01135348">
    <property type="protein sequence ID" value="CAG6645121.1"/>
    <property type="molecule type" value="Transcribed_RNA"/>
</dbReference>
<sequence length="105" mass="12083">MLNIIKIHRLFTHSCKGTVVCSVHCTHNLQNFNSVYPVFSNRHRSTTESAGEKRRNSKISIKSPPPFFLLFLGFFRTTYYLCTIISIVSFGVQCVKHWTPTQFLG</sequence>
<proteinExistence type="predicted"/>
<keyword evidence="1" id="KW-0472">Membrane</keyword>
<evidence type="ECO:0000256" key="1">
    <source>
        <dbReference type="SAM" id="Phobius"/>
    </source>
</evidence>
<keyword evidence="1" id="KW-1133">Transmembrane helix</keyword>
<organism evidence="2">
    <name type="scientific">Cacopsylla melanoneura</name>
    <dbReference type="NCBI Taxonomy" id="428564"/>
    <lineage>
        <taxon>Eukaryota</taxon>
        <taxon>Metazoa</taxon>
        <taxon>Ecdysozoa</taxon>
        <taxon>Arthropoda</taxon>
        <taxon>Hexapoda</taxon>
        <taxon>Insecta</taxon>
        <taxon>Pterygota</taxon>
        <taxon>Neoptera</taxon>
        <taxon>Paraneoptera</taxon>
        <taxon>Hemiptera</taxon>
        <taxon>Sternorrhyncha</taxon>
        <taxon>Psylloidea</taxon>
        <taxon>Psyllidae</taxon>
        <taxon>Psyllinae</taxon>
        <taxon>Cacopsylla</taxon>
    </lineage>
</organism>
<feature type="transmembrane region" description="Helical" evidence="1">
    <location>
        <begin position="67"/>
        <end position="92"/>
    </location>
</feature>
<reference evidence="2" key="1">
    <citation type="submission" date="2021-05" db="EMBL/GenBank/DDBJ databases">
        <authorList>
            <person name="Alioto T."/>
            <person name="Alioto T."/>
            <person name="Gomez Garrido J."/>
        </authorList>
    </citation>
    <scope>NUCLEOTIDE SEQUENCE</scope>
</reference>
<accession>A0A8D8R7G5</accession>
<evidence type="ECO:0000313" key="2">
    <source>
        <dbReference type="EMBL" id="CAG6645121.1"/>
    </source>
</evidence>
<dbReference type="AlphaFoldDB" id="A0A8D8R7G5"/>